<protein>
    <recommendedName>
        <fullName evidence="4">Cytochrome P450</fullName>
    </recommendedName>
</protein>
<dbReference type="InterPro" id="IPR001128">
    <property type="entry name" value="Cyt_P450"/>
</dbReference>
<dbReference type="Pfam" id="PF00067">
    <property type="entry name" value="p450"/>
    <property type="match status" value="1"/>
</dbReference>
<dbReference type="InterPro" id="IPR036396">
    <property type="entry name" value="Cyt_P450_sf"/>
</dbReference>
<name>A0A2T9ZFH4_9FUNG</name>
<evidence type="ECO:0000256" key="1">
    <source>
        <dbReference type="SAM" id="Phobius"/>
    </source>
</evidence>
<dbReference type="GO" id="GO:0004497">
    <property type="term" value="F:monooxygenase activity"/>
    <property type="evidence" value="ECO:0007669"/>
    <property type="project" value="InterPro"/>
</dbReference>
<accession>A0A2T9ZFH4</accession>
<keyword evidence="1" id="KW-0472">Membrane</keyword>
<dbReference type="Gene3D" id="1.10.630.10">
    <property type="entry name" value="Cytochrome P450"/>
    <property type="match status" value="1"/>
</dbReference>
<proteinExistence type="predicted"/>
<dbReference type="Proteomes" id="UP000245609">
    <property type="component" value="Unassembled WGS sequence"/>
</dbReference>
<feature type="transmembrane region" description="Helical" evidence="1">
    <location>
        <begin position="6"/>
        <end position="27"/>
    </location>
</feature>
<dbReference type="GO" id="GO:0005506">
    <property type="term" value="F:iron ion binding"/>
    <property type="evidence" value="ECO:0007669"/>
    <property type="project" value="InterPro"/>
</dbReference>
<comment type="caution">
    <text evidence="2">The sequence shown here is derived from an EMBL/GenBank/DDBJ whole genome shotgun (WGS) entry which is preliminary data.</text>
</comment>
<evidence type="ECO:0008006" key="4">
    <source>
        <dbReference type="Google" id="ProtNLM"/>
    </source>
</evidence>
<gene>
    <name evidence="2" type="ORF">BB560_002200</name>
</gene>
<dbReference type="AlphaFoldDB" id="A0A2T9ZFH4"/>
<keyword evidence="1" id="KW-1133">Transmembrane helix</keyword>
<feature type="transmembrane region" description="Helical" evidence="1">
    <location>
        <begin position="188"/>
        <end position="210"/>
    </location>
</feature>
<sequence length="363" mass="42315">MTILALFDTLVVPLFSALVCFFAYHFVKALIKRRIDSPYNKILPAPIIKNFELSKDSNILEYCHDFKKVRHFAKLENSKATYNVGSPFITEFFSHPHNVLNKYIPEVQQFSLTASLSSPPNTVLYTYPIHQKFSKFVFRNFFSNFQKIEKLISEHLVNIIENEALYIGNNTFDVNNIFEDALFISKEIGISFTPLYFYLIFVAITIFNLYNNCCYLSHFVQRYPSSMAKLRLVIRFLEKMPYLDASMIESARLTGTGPTLRISTSNFFLSNGFKIPKNSSVKFNPFTYSRDPGIFFNDPHDFIPERNILENVKLSEPSYRNIIWGYKIVQEDEDAFFHGGYVFREVVSRAKKQILLKHPNDYL</sequence>
<evidence type="ECO:0000313" key="2">
    <source>
        <dbReference type="EMBL" id="PVV03328.1"/>
    </source>
</evidence>
<dbReference type="SUPFAM" id="SSF48264">
    <property type="entry name" value="Cytochrome P450"/>
    <property type="match status" value="1"/>
</dbReference>
<dbReference type="GO" id="GO:0020037">
    <property type="term" value="F:heme binding"/>
    <property type="evidence" value="ECO:0007669"/>
    <property type="project" value="InterPro"/>
</dbReference>
<dbReference type="STRING" id="133381.A0A2T9ZFH4"/>
<evidence type="ECO:0000313" key="3">
    <source>
        <dbReference type="Proteomes" id="UP000245609"/>
    </source>
</evidence>
<reference evidence="2 3" key="1">
    <citation type="journal article" date="2018" name="MBio">
        <title>Comparative Genomics Reveals the Core Gene Toolbox for the Fungus-Insect Symbiosis.</title>
        <authorList>
            <person name="Wang Y."/>
            <person name="Stata M."/>
            <person name="Wang W."/>
            <person name="Stajich J.E."/>
            <person name="White M.M."/>
            <person name="Moncalvo J.M."/>
        </authorList>
    </citation>
    <scope>NUCLEOTIDE SEQUENCE [LARGE SCALE GENOMIC DNA]</scope>
    <source>
        <strain evidence="2 3">SC-DP-2</strain>
    </source>
</reference>
<keyword evidence="1" id="KW-0812">Transmembrane</keyword>
<keyword evidence="3" id="KW-1185">Reference proteome</keyword>
<organism evidence="2 3">
    <name type="scientific">Smittium megazygosporum</name>
    <dbReference type="NCBI Taxonomy" id="133381"/>
    <lineage>
        <taxon>Eukaryota</taxon>
        <taxon>Fungi</taxon>
        <taxon>Fungi incertae sedis</taxon>
        <taxon>Zoopagomycota</taxon>
        <taxon>Kickxellomycotina</taxon>
        <taxon>Harpellomycetes</taxon>
        <taxon>Harpellales</taxon>
        <taxon>Legeriomycetaceae</taxon>
        <taxon>Smittium</taxon>
    </lineage>
</organism>
<dbReference type="GO" id="GO:0016705">
    <property type="term" value="F:oxidoreductase activity, acting on paired donors, with incorporation or reduction of molecular oxygen"/>
    <property type="evidence" value="ECO:0007669"/>
    <property type="project" value="InterPro"/>
</dbReference>
<dbReference type="EMBL" id="MBFS01000247">
    <property type="protein sequence ID" value="PVV03328.1"/>
    <property type="molecule type" value="Genomic_DNA"/>
</dbReference>
<dbReference type="OrthoDB" id="3934656at2759"/>